<dbReference type="OrthoDB" id="9792985at2"/>
<dbReference type="Proteomes" id="UP000005540">
    <property type="component" value="Unassembled WGS sequence"/>
</dbReference>
<dbReference type="RefSeq" id="WP_007548079.1">
    <property type="nucleotide sequence ID" value="NZ_ABZS01000196.1"/>
</dbReference>
<comment type="similarity">
    <text evidence="11">Belongs to the BioW family.</text>
</comment>
<comment type="function">
    <text evidence="11">Catalyzes the transformation of pimelate into pimeloyl-CoA with concomitant hydrolysis of ATP to AMP.</text>
</comment>
<keyword evidence="7 11" id="KW-0093">Biotin biosynthesis</keyword>
<dbReference type="GO" id="GO:0042410">
    <property type="term" value="F:6-carboxyhexanoate-CoA ligase activity"/>
    <property type="evidence" value="ECO:0007669"/>
    <property type="project" value="UniProtKB-UniRule"/>
</dbReference>
<organism evidence="12 13">
    <name type="scientific">Sulfurihydrogenibium yellowstonense SS-5</name>
    <dbReference type="NCBI Taxonomy" id="432331"/>
    <lineage>
        <taxon>Bacteria</taxon>
        <taxon>Pseudomonadati</taxon>
        <taxon>Aquificota</taxon>
        <taxon>Aquificia</taxon>
        <taxon>Aquificales</taxon>
        <taxon>Hydrogenothermaceae</taxon>
        <taxon>Sulfurihydrogenibium</taxon>
    </lineage>
</organism>
<evidence type="ECO:0000256" key="10">
    <source>
        <dbReference type="ARBA" id="ARBA00049553"/>
    </source>
</evidence>
<evidence type="ECO:0000256" key="7">
    <source>
        <dbReference type="ARBA" id="ARBA00022756"/>
    </source>
</evidence>
<dbReference type="AlphaFoldDB" id="C4FM13"/>
<evidence type="ECO:0000256" key="1">
    <source>
        <dbReference type="ARBA" id="ARBA00001946"/>
    </source>
</evidence>
<evidence type="ECO:0000256" key="9">
    <source>
        <dbReference type="ARBA" id="ARBA00022842"/>
    </source>
</evidence>
<comment type="caution">
    <text evidence="12">The sequence shown here is derived from an EMBL/GenBank/DDBJ whole genome shotgun (WGS) entry which is preliminary data.</text>
</comment>
<proteinExistence type="inferred from homology"/>
<keyword evidence="13" id="KW-1185">Reference proteome</keyword>
<dbReference type="EMBL" id="ABZS01000196">
    <property type="protein sequence ID" value="EEP59889.1"/>
    <property type="molecule type" value="Genomic_DNA"/>
</dbReference>
<evidence type="ECO:0000313" key="13">
    <source>
        <dbReference type="Proteomes" id="UP000005540"/>
    </source>
</evidence>
<gene>
    <name evidence="11 12" type="primary">bioW</name>
    <name evidence="12" type="ORF">SULYE_1617</name>
</gene>
<comment type="catalytic activity">
    <reaction evidence="10 11">
        <text>heptanedioate + ATP + CoA = 6-carboxyhexanoyl-CoA + AMP + diphosphate</text>
        <dbReference type="Rhea" id="RHEA:14781"/>
        <dbReference type="ChEBI" id="CHEBI:30616"/>
        <dbReference type="ChEBI" id="CHEBI:33019"/>
        <dbReference type="ChEBI" id="CHEBI:36165"/>
        <dbReference type="ChEBI" id="CHEBI:57287"/>
        <dbReference type="ChEBI" id="CHEBI:57360"/>
        <dbReference type="ChEBI" id="CHEBI:456215"/>
        <dbReference type="EC" id="6.2.1.14"/>
    </reaction>
</comment>
<protein>
    <recommendedName>
        <fullName evidence="4 11">6-carboxyhexanoate--CoA ligase</fullName>
        <ecNumber evidence="4 11">6.2.1.14</ecNumber>
    </recommendedName>
    <alternativeName>
        <fullName evidence="11">Pimeloyl-CoA synthase</fullName>
    </alternativeName>
</protein>
<evidence type="ECO:0000256" key="4">
    <source>
        <dbReference type="ARBA" id="ARBA00012984"/>
    </source>
</evidence>
<sequence>MKFYSVKMRASLNDKHVSGGERITLEESIQKVVSELLARPKEFDFINIKIEKINNIKFIEKSLDVKTINVKNHKEGNEIALKLLEEVGIDREIAKVYIDLLHTGANPDRENMRGAMIITKSGKRVEKDRYRGVRTTNVDFLHREEVKKILLEKKYTERTLDALALSTKNLNHPDIIAEYCISDQPDYTTGYVAVNNTYYRINPLKEYSNPKGGRIYFVKDDADIDELYKYLQEESFLIKEVGSLE</sequence>
<dbReference type="UniPathway" id="UPA00999">
    <property type="reaction ID" value="UER00351"/>
</dbReference>
<reference evidence="12 13" key="1">
    <citation type="submission" date="2009-04" db="EMBL/GenBank/DDBJ databases">
        <authorList>
            <person name="Reysenbach A.-L."/>
            <person name="Heidelberg J.F."/>
            <person name="Nelson W.C."/>
        </authorList>
    </citation>
    <scope>NUCLEOTIDE SEQUENCE [LARGE SCALE GENOMIC DNA]</scope>
    <source>
        <strain evidence="12 13">SS-5</strain>
    </source>
</reference>
<evidence type="ECO:0000256" key="5">
    <source>
        <dbReference type="ARBA" id="ARBA00022598"/>
    </source>
</evidence>
<evidence type="ECO:0000256" key="11">
    <source>
        <dbReference type="HAMAP-Rule" id="MF_00668"/>
    </source>
</evidence>
<dbReference type="NCBIfam" id="NF002360">
    <property type="entry name" value="PRK01322.1"/>
    <property type="match status" value="1"/>
</dbReference>
<keyword evidence="6 11" id="KW-0547">Nucleotide-binding</keyword>
<comment type="cofactor">
    <cofactor evidence="1 11">
        <name>Mg(2+)</name>
        <dbReference type="ChEBI" id="CHEBI:18420"/>
    </cofactor>
</comment>
<comment type="subunit">
    <text evidence="3 11">Homodimer.</text>
</comment>
<dbReference type="HAMAP" id="MF_00668">
    <property type="entry name" value="BioW"/>
    <property type="match status" value="1"/>
</dbReference>
<dbReference type="Pfam" id="PF03744">
    <property type="entry name" value="BioW"/>
    <property type="match status" value="1"/>
</dbReference>
<keyword evidence="9 11" id="KW-0460">Magnesium</keyword>
<dbReference type="InterPro" id="IPR005499">
    <property type="entry name" value="BioW"/>
</dbReference>
<dbReference type="NCBIfam" id="TIGR01204">
    <property type="entry name" value="bioW"/>
    <property type="match status" value="1"/>
</dbReference>
<dbReference type="EC" id="6.2.1.14" evidence="4 11"/>
<accession>C4FM13</accession>
<keyword evidence="8 11" id="KW-0067">ATP-binding</keyword>
<evidence type="ECO:0000256" key="3">
    <source>
        <dbReference type="ARBA" id="ARBA00011738"/>
    </source>
</evidence>
<evidence type="ECO:0000256" key="8">
    <source>
        <dbReference type="ARBA" id="ARBA00022840"/>
    </source>
</evidence>
<name>C4FM13_9AQUI</name>
<evidence type="ECO:0000256" key="2">
    <source>
        <dbReference type="ARBA" id="ARBA00005075"/>
    </source>
</evidence>
<keyword evidence="5 11" id="KW-0436">Ligase</keyword>
<comment type="pathway">
    <text evidence="2 11">Metabolic intermediate metabolism; pimeloyl-CoA biosynthesis; pimeloyl-CoA from pimelate: step 1/1.</text>
</comment>
<dbReference type="GO" id="GO:0000287">
    <property type="term" value="F:magnesium ion binding"/>
    <property type="evidence" value="ECO:0007669"/>
    <property type="project" value="UniProtKB-UniRule"/>
</dbReference>
<dbReference type="GO" id="GO:0005524">
    <property type="term" value="F:ATP binding"/>
    <property type="evidence" value="ECO:0007669"/>
    <property type="project" value="UniProtKB-KW"/>
</dbReference>
<evidence type="ECO:0000256" key="6">
    <source>
        <dbReference type="ARBA" id="ARBA00022741"/>
    </source>
</evidence>
<dbReference type="GO" id="GO:0009102">
    <property type="term" value="P:biotin biosynthetic process"/>
    <property type="evidence" value="ECO:0007669"/>
    <property type="project" value="UniProtKB-UniRule"/>
</dbReference>
<evidence type="ECO:0000313" key="12">
    <source>
        <dbReference type="EMBL" id="EEP59889.1"/>
    </source>
</evidence>